<dbReference type="EMBL" id="JACMYC010000006">
    <property type="protein sequence ID" value="MBC2961113.1"/>
    <property type="molecule type" value="Genomic_DNA"/>
</dbReference>
<feature type="transmembrane region" description="Helical" evidence="1">
    <location>
        <begin position="41"/>
        <end position="61"/>
    </location>
</feature>
<dbReference type="SUPFAM" id="SSF63829">
    <property type="entry name" value="Calcium-dependent phosphotriesterase"/>
    <property type="match status" value="1"/>
</dbReference>
<gene>
    <name evidence="2" type="ORF">H7344_12485</name>
</gene>
<proteinExistence type="predicted"/>
<keyword evidence="1" id="KW-0812">Transmembrane</keyword>
<organism evidence="2 3">
    <name type="scientific">Nocardioides deserti</name>
    <dbReference type="NCBI Taxonomy" id="1588644"/>
    <lineage>
        <taxon>Bacteria</taxon>
        <taxon>Bacillati</taxon>
        <taxon>Actinomycetota</taxon>
        <taxon>Actinomycetes</taxon>
        <taxon>Propionibacteriales</taxon>
        <taxon>Nocardioidaceae</taxon>
        <taxon>Nocardioides</taxon>
    </lineage>
</organism>
<sequence>MVNELRELLRETAAHPPEGGVEVAEVLAGGRARVRRRSATVAGAGAAAAVAGVVAVTALVAGPGDGDAARVAGDPGSDNRPVGPVLTLADARPATPGDQLREVAALANDDLDRANGTYLVGATPDGLLVEREGPRGLANDSLVTLVDPATGGRDVLPGGRQQVEDLLAADEDRLVFRGQRAQGDELAAVVYDRADRSWSTVRWDLPAEVAYAADVHDGRLHVGVDTGGEIQRFDLWSLSLTDGDDVRDEGEVVGDFTVGPEGTAWTGTHNEPNDSLTVVDPDGDRRTFDPRSGDRCNQLGMARVGEVVALSQYCGRTGDVRDDRVQVLTDTGEPVVTIQDDGIELAGASDDGVLVTAYGPGERAGTYFYELDSARLWRIGGDVGRFGSGWSGQRPGAWFSWSTAVNGGRGATQHVGDWVG</sequence>
<evidence type="ECO:0008006" key="4">
    <source>
        <dbReference type="Google" id="ProtNLM"/>
    </source>
</evidence>
<name>A0ABR6UAF9_9ACTN</name>
<comment type="caution">
    <text evidence="2">The sequence shown here is derived from an EMBL/GenBank/DDBJ whole genome shotgun (WGS) entry which is preliminary data.</text>
</comment>
<keyword evidence="1" id="KW-0472">Membrane</keyword>
<dbReference type="Proteomes" id="UP000604001">
    <property type="component" value="Unassembled WGS sequence"/>
</dbReference>
<accession>A0ABR6UAF9</accession>
<protein>
    <recommendedName>
        <fullName evidence="4">WD40 repeat domain-containing protein</fullName>
    </recommendedName>
</protein>
<evidence type="ECO:0000313" key="3">
    <source>
        <dbReference type="Proteomes" id="UP000604001"/>
    </source>
</evidence>
<dbReference type="RefSeq" id="WP_186346357.1">
    <property type="nucleotide sequence ID" value="NZ_BMMR01000004.1"/>
</dbReference>
<evidence type="ECO:0000256" key="1">
    <source>
        <dbReference type="SAM" id="Phobius"/>
    </source>
</evidence>
<reference evidence="2 3" key="1">
    <citation type="submission" date="2020-08" db="EMBL/GenBank/DDBJ databases">
        <title>novel species in genus Nocardioides.</title>
        <authorList>
            <person name="Zhang G."/>
        </authorList>
    </citation>
    <scope>NUCLEOTIDE SEQUENCE [LARGE SCALE GENOMIC DNA]</scope>
    <source>
        <strain evidence="2 3">SC8A-24</strain>
    </source>
</reference>
<evidence type="ECO:0000313" key="2">
    <source>
        <dbReference type="EMBL" id="MBC2961113.1"/>
    </source>
</evidence>
<keyword evidence="1" id="KW-1133">Transmembrane helix</keyword>
<keyword evidence="3" id="KW-1185">Reference proteome</keyword>